<comment type="caution">
    <text evidence="2">The sequence shown here is derived from an EMBL/GenBank/DDBJ whole genome shotgun (WGS) entry which is preliminary data.</text>
</comment>
<dbReference type="AlphaFoldDB" id="A0A6L9S808"/>
<proteinExistence type="predicted"/>
<sequence length="53" mass="6496">MRQEHQLREQDARESLIRAVATRQRRTERSLQRRERRAARLTAQLSRLRMARP</sequence>
<gene>
    <name evidence="2" type="ORF">G1H10_07995</name>
</gene>
<evidence type="ECO:0000313" key="3">
    <source>
        <dbReference type="Proteomes" id="UP000475214"/>
    </source>
</evidence>
<feature type="compositionally biased region" description="Basic and acidic residues" evidence="1">
    <location>
        <begin position="1"/>
        <end position="16"/>
    </location>
</feature>
<organism evidence="2 3">
    <name type="scientific">Phytoactinopolyspora halotolerans</name>
    <dbReference type="NCBI Taxonomy" id="1981512"/>
    <lineage>
        <taxon>Bacteria</taxon>
        <taxon>Bacillati</taxon>
        <taxon>Actinomycetota</taxon>
        <taxon>Actinomycetes</taxon>
        <taxon>Jiangellales</taxon>
        <taxon>Jiangellaceae</taxon>
        <taxon>Phytoactinopolyspora</taxon>
    </lineage>
</organism>
<accession>A0A6L9S808</accession>
<feature type="region of interest" description="Disordered" evidence="1">
    <location>
        <begin position="1"/>
        <end position="53"/>
    </location>
</feature>
<name>A0A6L9S808_9ACTN</name>
<protein>
    <submittedName>
        <fullName evidence="2">Uncharacterized protein</fullName>
    </submittedName>
</protein>
<dbReference type="RefSeq" id="WP_163735206.1">
    <property type="nucleotide sequence ID" value="NZ_JAAGOA010000004.1"/>
</dbReference>
<dbReference type="Proteomes" id="UP000475214">
    <property type="component" value="Unassembled WGS sequence"/>
</dbReference>
<reference evidence="2 3" key="1">
    <citation type="submission" date="2020-02" db="EMBL/GenBank/DDBJ databases">
        <authorList>
            <person name="Li X.-J."/>
            <person name="Han X.-M."/>
        </authorList>
    </citation>
    <scope>NUCLEOTIDE SEQUENCE [LARGE SCALE GENOMIC DNA]</scope>
    <source>
        <strain evidence="2 3">CCTCC AB 2017055</strain>
    </source>
</reference>
<dbReference type="EMBL" id="JAAGOA010000004">
    <property type="protein sequence ID" value="NEE00110.1"/>
    <property type="molecule type" value="Genomic_DNA"/>
</dbReference>
<evidence type="ECO:0000256" key="1">
    <source>
        <dbReference type="SAM" id="MobiDB-lite"/>
    </source>
</evidence>
<keyword evidence="3" id="KW-1185">Reference proteome</keyword>
<evidence type="ECO:0000313" key="2">
    <source>
        <dbReference type="EMBL" id="NEE00110.1"/>
    </source>
</evidence>